<dbReference type="SMART" id="SM00388">
    <property type="entry name" value="HisKA"/>
    <property type="match status" value="1"/>
</dbReference>
<dbReference type="InterPro" id="IPR050980">
    <property type="entry name" value="2C_sensor_his_kinase"/>
</dbReference>
<name>A0ABU5N8B6_9MICO</name>
<organism evidence="12 13">
    <name type="scientific">Microbacterium aquimaris</name>
    <dbReference type="NCBI Taxonomy" id="459816"/>
    <lineage>
        <taxon>Bacteria</taxon>
        <taxon>Bacillati</taxon>
        <taxon>Actinomycetota</taxon>
        <taxon>Actinomycetes</taxon>
        <taxon>Micrococcales</taxon>
        <taxon>Microbacteriaceae</taxon>
        <taxon>Microbacterium</taxon>
    </lineage>
</organism>
<sequence>MSPGGLALVVAITLAISVVTGVVGVGVLLLLRRTPLYVQLATALSVGVISVVISMIAVANLMYLSPHDLVVAIAVAIAAGMSSLLVAATLCVWVASNMRVLSQAATRIGKGEVVVPSTRAGSAEFARVEEALAHTSEQLRLSREREARVEASRRELVAWISHDLRTPLAGIRAMAEALEDDMVDDPGRYHRQMRAQVELLASMVDDLFDLSRIDAGALRLRFEDVSLLDVVSDAVADVRPAAGEREITVDSALPRDLAVRVDPGELSRAIGNLLMNAVQHTPPTAPITVRVERVEDRPTVSVIDQGPGIDADDLPRLFEPGWRGSAARTPHAGSGSPPGAGLGLAIVRGIVSAHDGDVVATNVTGGCRFDIRLPATSARALT</sequence>
<proteinExistence type="predicted"/>
<evidence type="ECO:0000256" key="4">
    <source>
        <dbReference type="ARBA" id="ARBA00022475"/>
    </source>
</evidence>
<keyword evidence="9" id="KW-0843">Virulence</keyword>
<feature type="domain" description="Histidine kinase" evidence="11">
    <location>
        <begin position="159"/>
        <end position="377"/>
    </location>
</feature>
<keyword evidence="6" id="KW-0808">Transferase</keyword>
<dbReference type="Proteomes" id="UP001291912">
    <property type="component" value="Unassembled WGS sequence"/>
</dbReference>
<gene>
    <name evidence="12" type="ORF">R2Q92_10495</name>
</gene>
<keyword evidence="4" id="KW-1003">Cell membrane</keyword>
<keyword evidence="10" id="KW-0472">Membrane</keyword>
<dbReference type="InterPro" id="IPR036097">
    <property type="entry name" value="HisK_dim/P_sf"/>
</dbReference>
<feature type="transmembrane region" description="Helical" evidence="10">
    <location>
        <begin position="43"/>
        <end position="63"/>
    </location>
</feature>
<comment type="catalytic activity">
    <reaction evidence="1">
        <text>ATP + protein L-histidine = ADP + protein N-phospho-L-histidine.</text>
        <dbReference type="EC" id="2.7.13.3"/>
    </reaction>
</comment>
<accession>A0ABU5N8B6</accession>
<comment type="caution">
    <text evidence="12">The sequence shown here is derived from an EMBL/GenBank/DDBJ whole genome shotgun (WGS) entry which is preliminary data.</text>
</comment>
<dbReference type="InterPro" id="IPR036890">
    <property type="entry name" value="HATPase_C_sf"/>
</dbReference>
<comment type="subcellular location">
    <subcellularLocation>
        <location evidence="2">Cell membrane</location>
        <topology evidence="2">Multi-pass membrane protein</topology>
    </subcellularLocation>
</comment>
<dbReference type="InterPro" id="IPR004358">
    <property type="entry name" value="Sig_transdc_His_kin-like_C"/>
</dbReference>
<dbReference type="SUPFAM" id="SSF47384">
    <property type="entry name" value="Homodimeric domain of signal transducing histidine kinase"/>
    <property type="match status" value="1"/>
</dbReference>
<evidence type="ECO:0000256" key="6">
    <source>
        <dbReference type="ARBA" id="ARBA00022679"/>
    </source>
</evidence>
<dbReference type="EC" id="2.7.13.3" evidence="3"/>
<feature type="transmembrane region" description="Helical" evidence="10">
    <location>
        <begin position="6"/>
        <end position="31"/>
    </location>
</feature>
<dbReference type="CDD" id="cd00082">
    <property type="entry name" value="HisKA"/>
    <property type="match status" value="1"/>
</dbReference>
<dbReference type="PANTHER" id="PTHR44936">
    <property type="entry name" value="SENSOR PROTEIN CREC"/>
    <property type="match status" value="1"/>
</dbReference>
<evidence type="ECO:0000256" key="8">
    <source>
        <dbReference type="ARBA" id="ARBA00023012"/>
    </source>
</evidence>
<keyword evidence="10" id="KW-1133">Transmembrane helix</keyword>
<evidence type="ECO:0000259" key="11">
    <source>
        <dbReference type="PROSITE" id="PS50109"/>
    </source>
</evidence>
<evidence type="ECO:0000256" key="1">
    <source>
        <dbReference type="ARBA" id="ARBA00000085"/>
    </source>
</evidence>
<dbReference type="PROSITE" id="PS50109">
    <property type="entry name" value="HIS_KIN"/>
    <property type="match status" value="1"/>
</dbReference>
<protein>
    <recommendedName>
        <fullName evidence="3">histidine kinase</fullName>
        <ecNumber evidence="3">2.7.13.3</ecNumber>
    </recommendedName>
</protein>
<evidence type="ECO:0000256" key="2">
    <source>
        <dbReference type="ARBA" id="ARBA00004651"/>
    </source>
</evidence>
<dbReference type="SUPFAM" id="SSF55874">
    <property type="entry name" value="ATPase domain of HSP90 chaperone/DNA topoisomerase II/histidine kinase"/>
    <property type="match status" value="1"/>
</dbReference>
<keyword evidence="10" id="KW-0812">Transmembrane</keyword>
<keyword evidence="5" id="KW-0597">Phosphoprotein</keyword>
<dbReference type="GO" id="GO:0016301">
    <property type="term" value="F:kinase activity"/>
    <property type="evidence" value="ECO:0007669"/>
    <property type="project" value="UniProtKB-KW"/>
</dbReference>
<evidence type="ECO:0000256" key="9">
    <source>
        <dbReference type="ARBA" id="ARBA00023026"/>
    </source>
</evidence>
<feature type="transmembrane region" description="Helical" evidence="10">
    <location>
        <begin position="69"/>
        <end position="95"/>
    </location>
</feature>
<keyword evidence="8" id="KW-0902">Two-component regulatory system</keyword>
<keyword evidence="7 12" id="KW-0418">Kinase</keyword>
<dbReference type="RefSeq" id="WP_206697380.1">
    <property type="nucleotide sequence ID" value="NZ_BAAAPT010000002.1"/>
</dbReference>
<dbReference type="InterPro" id="IPR005467">
    <property type="entry name" value="His_kinase_dom"/>
</dbReference>
<dbReference type="EMBL" id="JAWJYN010000002">
    <property type="protein sequence ID" value="MDZ8162266.1"/>
    <property type="molecule type" value="Genomic_DNA"/>
</dbReference>
<dbReference type="Pfam" id="PF02518">
    <property type="entry name" value="HATPase_c"/>
    <property type="match status" value="1"/>
</dbReference>
<evidence type="ECO:0000256" key="10">
    <source>
        <dbReference type="SAM" id="Phobius"/>
    </source>
</evidence>
<keyword evidence="13" id="KW-1185">Reference proteome</keyword>
<dbReference type="Gene3D" id="1.10.287.130">
    <property type="match status" value="1"/>
</dbReference>
<dbReference type="Pfam" id="PF00512">
    <property type="entry name" value="HisKA"/>
    <property type="match status" value="1"/>
</dbReference>
<evidence type="ECO:0000256" key="5">
    <source>
        <dbReference type="ARBA" id="ARBA00022553"/>
    </source>
</evidence>
<evidence type="ECO:0000256" key="7">
    <source>
        <dbReference type="ARBA" id="ARBA00022777"/>
    </source>
</evidence>
<evidence type="ECO:0000256" key="3">
    <source>
        <dbReference type="ARBA" id="ARBA00012438"/>
    </source>
</evidence>
<dbReference type="InterPro" id="IPR003594">
    <property type="entry name" value="HATPase_dom"/>
</dbReference>
<dbReference type="Gene3D" id="3.30.565.10">
    <property type="entry name" value="Histidine kinase-like ATPase, C-terminal domain"/>
    <property type="match status" value="1"/>
</dbReference>
<evidence type="ECO:0000313" key="13">
    <source>
        <dbReference type="Proteomes" id="UP001291912"/>
    </source>
</evidence>
<dbReference type="SMART" id="SM00387">
    <property type="entry name" value="HATPase_c"/>
    <property type="match status" value="1"/>
</dbReference>
<evidence type="ECO:0000313" key="12">
    <source>
        <dbReference type="EMBL" id="MDZ8162266.1"/>
    </source>
</evidence>
<dbReference type="PANTHER" id="PTHR44936:SF9">
    <property type="entry name" value="SENSOR PROTEIN CREC"/>
    <property type="match status" value="1"/>
</dbReference>
<dbReference type="InterPro" id="IPR003661">
    <property type="entry name" value="HisK_dim/P_dom"/>
</dbReference>
<dbReference type="PRINTS" id="PR00344">
    <property type="entry name" value="BCTRLSENSOR"/>
</dbReference>
<reference evidence="12 13" key="1">
    <citation type="submission" date="2023-10" db="EMBL/GenBank/DDBJ databases">
        <title>Microbacterium xanthum sp. nov., isolated from seaweed.</title>
        <authorList>
            <person name="Lee S.D."/>
        </authorList>
    </citation>
    <scope>NUCLEOTIDE SEQUENCE [LARGE SCALE GENOMIC DNA]</scope>
    <source>
        <strain evidence="12 13">KCTC 19124</strain>
    </source>
</reference>